<accession>A0A6G9YY23</accession>
<dbReference type="Proteomes" id="UP000500953">
    <property type="component" value="Chromosome"/>
</dbReference>
<evidence type="ECO:0000313" key="1">
    <source>
        <dbReference type="EMBL" id="QIS18225.1"/>
    </source>
</evidence>
<dbReference type="EMBL" id="CP046173">
    <property type="protein sequence ID" value="QIS18225.1"/>
    <property type="molecule type" value="Genomic_DNA"/>
</dbReference>
<name>A0A6G9YY23_9NOCA</name>
<dbReference type="AlphaFoldDB" id="A0A6G9YY23"/>
<sequence length="258" mass="26409">MGDVAAVPDGDTIRVAADGVQVEVDPVGPRLRGLTLNGVPYLAHGTASGARLVGAEDGKPAQPLVADGTRWRVRSHNGGTMVFAADTTLACNVVTAVSVGDFGLAVVHGITNTGTDPVRVGVVADVHPAAGAAGVLTLCGQAPDLTDLVGADSAEVTGRAVTALDLDVLIGGGRPLPGKTHVVHRLRAGEDRPGDGVRIWGEAEFEWTRATVGSGSVRLDLRTYPPDAPATDLHAIAPGETKMLSWGMQPFELQGPTS</sequence>
<organism evidence="1 2">
    <name type="scientific">Nocardia terpenica</name>
    <dbReference type="NCBI Taxonomy" id="455432"/>
    <lineage>
        <taxon>Bacteria</taxon>
        <taxon>Bacillati</taxon>
        <taxon>Actinomycetota</taxon>
        <taxon>Actinomycetes</taxon>
        <taxon>Mycobacteriales</taxon>
        <taxon>Nocardiaceae</taxon>
        <taxon>Nocardia</taxon>
    </lineage>
</organism>
<protein>
    <submittedName>
        <fullName evidence="1">Uncharacterized protein</fullName>
    </submittedName>
</protein>
<reference evidence="1 2" key="1">
    <citation type="journal article" date="2019" name="ACS Chem. Biol.">
        <title>Identification and Mobilization of a Cryptic Antibiotic Biosynthesis Gene Locus from a Human-Pathogenic Nocardia Isolate.</title>
        <authorList>
            <person name="Herisse M."/>
            <person name="Ishida K."/>
            <person name="Porter J.L."/>
            <person name="Howden B."/>
            <person name="Hertweck C."/>
            <person name="Stinear T.P."/>
            <person name="Pidot S.J."/>
        </authorList>
    </citation>
    <scope>NUCLEOTIDE SEQUENCE [LARGE SCALE GENOMIC DNA]</scope>
    <source>
        <strain evidence="1 2">AUSMDU00012715</strain>
    </source>
</reference>
<proteinExistence type="predicted"/>
<evidence type="ECO:0000313" key="2">
    <source>
        <dbReference type="Proteomes" id="UP000500953"/>
    </source>
</evidence>
<dbReference type="RefSeq" id="WP_167485545.1">
    <property type="nucleotide sequence ID" value="NZ_CP046173.1"/>
</dbReference>
<gene>
    <name evidence="1" type="ORF">F6W96_07970</name>
</gene>